<name>A0A835DLS9_TETSI</name>
<dbReference type="Proteomes" id="UP000655225">
    <property type="component" value="Unassembled WGS sequence"/>
</dbReference>
<protein>
    <submittedName>
        <fullName evidence="2">Uncharacterized protein</fullName>
    </submittedName>
</protein>
<gene>
    <name evidence="2" type="ORF">HHK36_007435</name>
</gene>
<dbReference type="GO" id="GO:0006281">
    <property type="term" value="P:DNA repair"/>
    <property type="evidence" value="ECO:0007669"/>
    <property type="project" value="InterPro"/>
</dbReference>
<dbReference type="PANTHER" id="PTHR16212">
    <property type="entry name" value="FOCADHESIN FAMILY MEMBER"/>
    <property type="match status" value="1"/>
</dbReference>
<dbReference type="EMBL" id="JABCRI010000004">
    <property type="protein sequence ID" value="KAF8408286.1"/>
    <property type="molecule type" value="Genomic_DNA"/>
</dbReference>
<feature type="region of interest" description="Disordered" evidence="1">
    <location>
        <begin position="447"/>
        <end position="504"/>
    </location>
</feature>
<evidence type="ECO:0000256" key="1">
    <source>
        <dbReference type="SAM" id="MobiDB-lite"/>
    </source>
</evidence>
<feature type="region of interest" description="Disordered" evidence="1">
    <location>
        <begin position="230"/>
        <end position="262"/>
    </location>
</feature>
<reference evidence="2 3" key="1">
    <citation type="submission" date="2020-04" db="EMBL/GenBank/DDBJ databases">
        <title>Plant Genome Project.</title>
        <authorList>
            <person name="Zhang R.-G."/>
        </authorList>
    </citation>
    <scope>NUCLEOTIDE SEQUENCE [LARGE SCALE GENOMIC DNA]</scope>
    <source>
        <strain evidence="2">YNK0</strain>
        <tissue evidence="2">Leaf</tissue>
    </source>
</reference>
<comment type="caution">
    <text evidence="2">The sequence shown here is derived from an EMBL/GenBank/DDBJ whole genome shotgun (WGS) entry which is preliminary data.</text>
</comment>
<dbReference type="PROSITE" id="PS00726">
    <property type="entry name" value="AP_NUCLEASE_F1_1"/>
    <property type="match status" value="1"/>
</dbReference>
<dbReference type="InterPro" id="IPR020847">
    <property type="entry name" value="AP_endonuclease_F1_BS"/>
</dbReference>
<dbReference type="PANTHER" id="PTHR16212:SF4">
    <property type="entry name" value="FOCADHESIN"/>
    <property type="match status" value="1"/>
</dbReference>
<keyword evidence="3" id="KW-1185">Reference proteome</keyword>
<dbReference type="GO" id="GO:0060147">
    <property type="term" value="P:regulation of post-transcriptional gene silencing"/>
    <property type="evidence" value="ECO:0007669"/>
    <property type="project" value="InterPro"/>
</dbReference>
<dbReference type="OrthoDB" id="6125419at2759"/>
<evidence type="ECO:0000313" key="3">
    <source>
        <dbReference type="Proteomes" id="UP000655225"/>
    </source>
</evidence>
<feature type="compositionally biased region" description="Acidic residues" evidence="1">
    <location>
        <begin position="231"/>
        <end position="240"/>
    </location>
</feature>
<organism evidence="2 3">
    <name type="scientific">Tetracentron sinense</name>
    <name type="common">Spur-leaf</name>
    <dbReference type="NCBI Taxonomy" id="13715"/>
    <lineage>
        <taxon>Eukaryota</taxon>
        <taxon>Viridiplantae</taxon>
        <taxon>Streptophyta</taxon>
        <taxon>Embryophyta</taxon>
        <taxon>Tracheophyta</taxon>
        <taxon>Spermatophyta</taxon>
        <taxon>Magnoliopsida</taxon>
        <taxon>Trochodendrales</taxon>
        <taxon>Trochodendraceae</taxon>
        <taxon>Tetracentron</taxon>
    </lineage>
</organism>
<feature type="region of interest" description="Disordered" evidence="1">
    <location>
        <begin position="391"/>
        <end position="410"/>
    </location>
</feature>
<proteinExistence type="predicted"/>
<dbReference type="GO" id="GO:0004519">
    <property type="term" value="F:endonuclease activity"/>
    <property type="evidence" value="ECO:0007669"/>
    <property type="project" value="InterPro"/>
</dbReference>
<dbReference type="GO" id="GO:0003677">
    <property type="term" value="F:DNA binding"/>
    <property type="evidence" value="ECO:0007669"/>
    <property type="project" value="InterPro"/>
</dbReference>
<accession>A0A835DLS9</accession>
<evidence type="ECO:0000313" key="2">
    <source>
        <dbReference type="EMBL" id="KAF8408286.1"/>
    </source>
</evidence>
<dbReference type="InterPro" id="IPR045163">
    <property type="entry name" value="Focadhesin/RST1"/>
</dbReference>
<sequence length="1523" mass="167044">MGVPSSRHSILFSNSWWRKFSKNETYSDTNLMQHQCTSEKEVNLNFKQKASGRRTWRNRRRSVRRRIRRLQRRQGVSIGRDKAEKVNLYPTDVVYPAVDVHGGCLAQTGRDLGSVWSAGPQVEGLCCGPEVQGVRRLCVLGPAGLSCSPVSSVQLRSAGLVDPGQKDLDPGFIRPGLVAPIFPSSGVEGASSFGIPRWPEIGNGNLAMEVDLNNQQGLASFDRNLGGGCLADDDGDGDGLEIEHERRPQIPSPSKPEQRSMDFGQSGGNCLLPMLEVEKGGGDDRAGCSGTERVSSGLSKARFRQVYRRKDRVQSRGSCEVGVQRVWGAPRLKSIVIKSSLSIFAADADVPSGSVRARGEVRLLRRCGSEVSVGSSPEFLAQAWLDSDGHEKTSNVGSLRGNGEGWSGQEGECEQVASFLESDDSPQLASRVSDSLEKASVLPLDSCSDRVNGGSESETYLEGSSDEEGMWRMQGAESVVEEESSAEEGMGVPGSSSKEAEEGGLRRREVLANAAKSVEVSKVLGLRFSGGVEQAIGFFTALEDREEKGLGGLGDRGAEVEPDLIAIQETKLEVVNAAVVSEVWDNRQVDWVSVASILPPSAHAVTSTASKFLLKWMFQYEHEHRQWSAAIALGLISNCLHATDRKQKVEIITGLLEVACSNKSTLVKGACGVGLGFTCQDLLTRVETDGDSNLLEETGRMREASLLGKIVRALSLMICQLSSSSSNSLESLCKYFPLGTDDMDTDTTFEMSSKNFNNLDEDVWGVAGLIMGLGSSVSAIYRAGSHDVVLKIKALITSWIPHVNPLIHNSCICSENLEIPLSVGSCLALPIVVAFCQRVELMDGDELDHFVNGYRELISELISVKKSGIFHQSLLMASCIGAGTLLSGILDEGVHSIKAEYVKGLLELFRDSYTNPYPPIIHLGGMLGVVNALGAGAGTLNHLYHQSSLQTGYEQKESSYIRGPILSSPVCEQLSTSLIQEIFLVAQDSKEHQLQRYAAWAVSFLRHRWWSKELQTVKNSSQSDTIGSKHVSQSFPEDSIVWRLSLWLRDLDCSRVAHLSKDSAFLVEALQKLFPILFAFIMGGSIAHVNTVTTILRCLSRAPRLPSLDWGAIIRRCMRYEAQGSEKLFPDSAVERGDLREQCILFSLAHANQFDPLLFFLDELSDLSRFRTLELNLQSCLLCHLAELIKIFSGSRQEKLFDDMADYLCSSASSYQVYNPDQQSLLQVSFWKGLYHSLEEASTESSEYISNMEKCMELLFTLLPALYSDASLSVDLANSVKEWSEAIKCLGKARRGWLMDLLEVPEVALVQGGGKFIELVKRIQARARLVRIGCIPLSELGKLKAYILNTKSDGIWDVLVEVVAALQYAEGSIKRQWLADAVEISCITKYPSTVGTDSLGVELTLQFLGLLSGSCCKYMPLLTLDRVTVLSDLPVTLTSLLSDRSWGLIAESVVMNLCASTKRIYNWATCLESGDDALSLRSIDESENRMAVFLTRVMHHVCVSLKDYLPLEKQLWLANMIVP</sequence>